<dbReference type="InterPro" id="IPR024072">
    <property type="entry name" value="DHFR-like_dom_sf"/>
</dbReference>
<evidence type="ECO:0008006" key="3">
    <source>
        <dbReference type="Google" id="ProtNLM"/>
    </source>
</evidence>
<proteinExistence type="predicted"/>
<gene>
    <name evidence="1" type="ORF">C1631_008565</name>
</gene>
<dbReference type="EMBL" id="PPED02000002">
    <property type="protein sequence ID" value="PWN70042.1"/>
    <property type="molecule type" value="Genomic_DNA"/>
</dbReference>
<accession>A0A316X8C3</accession>
<dbReference type="AlphaFoldDB" id="A0A316X8C3"/>
<dbReference type="SUPFAM" id="SSF53597">
    <property type="entry name" value="Dihydrofolate reductase-like"/>
    <property type="match status" value="1"/>
</dbReference>
<evidence type="ECO:0000313" key="2">
    <source>
        <dbReference type="Proteomes" id="UP000236594"/>
    </source>
</evidence>
<evidence type="ECO:0000313" key="1">
    <source>
        <dbReference type="EMBL" id="PWN70042.1"/>
    </source>
</evidence>
<reference evidence="1 2" key="1">
    <citation type="submission" date="2018-04" db="EMBL/GenBank/DDBJ databases">
        <title>Draft Genome Sequence of Phosphate-Solubilizing Chryseobacterium sp. ISE14 that is a Biocontrol and Plant Growth-Promoting Rhizobacterium Isolated from Cucumber.</title>
        <authorList>
            <person name="Jeong J.-J."/>
            <person name="Sang M.K."/>
            <person name="Choi I.-G."/>
            <person name="Kim K.D."/>
        </authorList>
    </citation>
    <scope>NUCLEOTIDE SEQUENCE [LARGE SCALE GENOMIC DNA]</scope>
    <source>
        <strain evidence="1 2">ISE14</strain>
    </source>
</reference>
<organism evidence="1 2">
    <name type="scientific">Chryseobacterium phosphatilyticum</name>
    <dbReference type="NCBI Taxonomy" id="475075"/>
    <lineage>
        <taxon>Bacteria</taxon>
        <taxon>Pseudomonadati</taxon>
        <taxon>Bacteroidota</taxon>
        <taxon>Flavobacteriia</taxon>
        <taxon>Flavobacteriales</taxon>
        <taxon>Weeksellaceae</taxon>
        <taxon>Chryseobacterium group</taxon>
        <taxon>Chryseobacterium</taxon>
    </lineage>
</organism>
<comment type="caution">
    <text evidence="1">The sequence shown here is derived from an EMBL/GenBank/DDBJ whole genome shotgun (WGS) entry which is preliminary data.</text>
</comment>
<dbReference type="Gene3D" id="3.40.430.10">
    <property type="entry name" value="Dihydrofolate Reductase, subunit A"/>
    <property type="match status" value="1"/>
</dbReference>
<keyword evidence="2" id="KW-1185">Reference proteome</keyword>
<protein>
    <recommendedName>
        <fullName evidence="3">Bacterial bifunctional deaminase-reductase C-terminal domain-containing protein</fullName>
    </recommendedName>
</protein>
<dbReference type="OrthoDB" id="705695at2"/>
<dbReference type="RefSeq" id="WP_109711679.1">
    <property type="nucleotide sequence ID" value="NZ_PPED02000002.1"/>
</dbReference>
<dbReference type="Proteomes" id="UP000236594">
    <property type="component" value="Unassembled WGS sequence"/>
</dbReference>
<sequence>MKVTVIANISANGKVLLSDHPHHQLPPGAMEFYLAFAKKVGNLVIGVKTFENFLNFPQEVKDHFSGIEIVILSEKPYTSKGYKTVESPEEAIEYMSEKGLHEMAVGGGTGAFNAFIDKDLVTDIYFNIHPLITGVGGVLGNSSELNSKFKHTEYDFKDGFIQLHLTKED</sequence>
<name>A0A316X8C3_9FLAO</name>